<dbReference type="RefSeq" id="XP_020428525.1">
    <property type="nucleotide sequence ID" value="XM_020580940.1"/>
</dbReference>
<dbReference type="InParanoid" id="D3BQH3"/>
<dbReference type="GeneID" id="31365629"/>
<dbReference type="EMBL" id="ADBJ01000047">
    <property type="protein sequence ID" value="EFA76393.1"/>
    <property type="molecule type" value="Genomic_DNA"/>
</dbReference>
<evidence type="ECO:0000313" key="1">
    <source>
        <dbReference type="EMBL" id="EFA76393.1"/>
    </source>
</evidence>
<name>D3BQH3_HETP5</name>
<accession>D3BQH3</accession>
<dbReference type="PANTHER" id="PTHR40743">
    <property type="entry name" value="NUCLEOTIDE-DIPHOSPHO-SUGAR TRANSFERASE CONTAINING PROTEIN"/>
    <property type="match status" value="1"/>
</dbReference>
<protein>
    <submittedName>
        <fullName evidence="1">Uncharacterized protein</fullName>
    </submittedName>
</protein>
<sequence>MTKFYTSKTTTIFQGRILKSKPLIILLFFSYYNKSDLKERQKEIDSVIEKNLKNPYINKIWLFVEPGNEPSHLLKSRFNRQKCNLIPIDDKPMYGDMFRYAQQNLNGQIVAITNTDNYFDETLKLLVDPTIDWNERMFFLTRLEDHNGNILDMEKCTRFYDSYDSFIFKSPLNNTSLLFSKLDKIEYGTEDVENIILKALYESNGIMGEDPCEFLRLYHHHHDDENREQHKAVDEKDIRSNYPLKISELSPPSLNILIISIRILELLKRYS</sequence>
<gene>
    <name evidence="1" type="ORF">PPL_10158</name>
</gene>
<reference evidence="1 2" key="1">
    <citation type="journal article" date="2011" name="Genome Res.">
        <title>Phylogeny-wide analysis of social amoeba genomes highlights ancient origins for complex intercellular communication.</title>
        <authorList>
            <person name="Heidel A.J."/>
            <person name="Lawal H.M."/>
            <person name="Felder M."/>
            <person name="Schilde C."/>
            <person name="Helps N.R."/>
            <person name="Tunggal B."/>
            <person name="Rivero F."/>
            <person name="John U."/>
            <person name="Schleicher M."/>
            <person name="Eichinger L."/>
            <person name="Platzer M."/>
            <person name="Noegel A.A."/>
            <person name="Schaap P."/>
            <person name="Gloeckner G."/>
        </authorList>
    </citation>
    <scope>NUCLEOTIDE SEQUENCE [LARGE SCALE GENOMIC DNA]</scope>
    <source>
        <strain evidence="2">ATCC 26659 / Pp 5 / PN500</strain>
    </source>
</reference>
<evidence type="ECO:0000313" key="2">
    <source>
        <dbReference type="Proteomes" id="UP000001396"/>
    </source>
</evidence>
<dbReference type="PANTHER" id="PTHR40743:SF1">
    <property type="entry name" value="POSSIBLE GLYCOSYLTRANSFERASE"/>
    <property type="match status" value="1"/>
</dbReference>
<dbReference type="AlphaFoldDB" id="D3BQH3"/>
<comment type="caution">
    <text evidence="1">The sequence shown here is derived from an EMBL/GenBank/DDBJ whole genome shotgun (WGS) entry which is preliminary data.</text>
</comment>
<organism evidence="1 2">
    <name type="scientific">Heterostelium pallidum (strain ATCC 26659 / Pp 5 / PN500)</name>
    <name type="common">Cellular slime mold</name>
    <name type="synonym">Polysphondylium pallidum</name>
    <dbReference type="NCBI Taxonomy" id="670386"/>
    <lineage>
        <taxon>Eukaryota</taxon>
        <taxon>Amoebozoa</taxon>
        <taxon>Evosea</taxon>
        <taxon>Eumycetozoa</taxon>
        <taxon>Dictyostelia</taxon>
        <taxon>Acytosteliales</taxon>
        <taxon>Acytosteliaceae</taxon>
        <taxon>Heterostelium</taxon>
    </lineage>
</organism>
<proteinExistence type="predicted"/>
<dbReference type="OMA" id="IDWNERM"/>
<dbReference type="Proteomes" id="UP000001396">
    <property type="component" value="Unassembled WGS sequence"/>
</dbReference>
<keyword evidence="2" id="KW-1185">Reference proteome</keyword>